<dbReference type="AlphaFoldDB" id="A0A8X7QP92"/>
<comment type="caution">
    <text evidence="1">The sequence shown here is derived from an EMBL/GenBank/DDBJ whole genome shotgun (WGS) entry which is preliminary data.</text>
</comment>
<accession>A0A8X7QP92</accession>
<evidence type="ECO:0000313" key="2">
    <source>
        <dbReference type="Proteomes" id="UP000886595"/>
    </source>
</evidence>
<proteinExistence type="predicted"/>
<dbReference type="Gene3D" id="3.30.200.20">
    <property type="entry name" value="Phosphorylase Kinase, domain 1"/>
    <property type="match status" value="1"/>
</dbReference>
<gene>
    <name evidence="1" type="ORF">Bca52824_056699</name>
</gene>
<dbReference type="Proteomes" id="UP000886595">
    <property type="component" value="Unassembled WGS sequence"/>
</dbReference>
<sequence length="117" mass="13777">MGNKKIKLRHSIYTKVDRENKDLRVFSVTELKKATNNFRKDRVVNGEDGSVRTFYKGSIDYTSLRTKTKISVSVMECLQDSLEVIEAWKIKNHYWYSNTCTKELWIITFMEVKISSN</sequence>
<protein>
    <submittedName>
        <fullName evidence="1">Uncharacterized protein</fullName>
    </submittedName>
</protein>
<organism evidence="1 2">
    <name type="scientific">Brassica carinata</name>
    <name type="common">Ethiopian mustard</name>
    <name type="synonym">Abyssinian cabbage</name>
    <dbReference type="NCBI Taxonomy" id="52824"/>
    <lineage>
        <taxon>Eukaryota</taxon>
        <taxon>Viridiplantae</taxon>
        <taxon>Streptophyta</taxon>
        <taxon>Embryophyta</taxon>
        <taxon>Tracheophyta</taxon>
        <taxon>Spermatophyta</taxon>
        <taxon>Magnoliopsida</taxon>
        <taxon>eudicotyledons</taxon>
        <taxon>Gunneridae</taxon>
        <taxon>Pentapetalae</taxon>
        <taxon>rosids</taxon>
        <taxon>malvids</taxon>
        <taxon>Brassicales</taxon>
        <taxon>Brassicaceae</taxon>
        <taxon>Brassiceae</taxon>
        <taxon>Brassica</taxon>
    </lineage>
</organism>
<reference evidence="1 2" key="1">
    <citation type="submission" date="2020-02" db="EMBL/GenBank/DDBJ databases">
        <authorList>
            <person name="Ma Q."/>
            <person name="Huang Y."/>
            <person name="Song X."/>
            <person name="Pei D."/>
        </authorList>
    </citation>
    <scope>NUCLEOTIDE SEQUENCE [LARGE SCALE GENOMIC DNA]</scope>
    <source>
        <strain evidence="1">Sxm20200214</strain>
        <tissue evidence="1">Leaf</tissue>
    </source>
</reference>
<keyword evidence="2" id="KW-1185">Reference proteome</keyword>
<evidence type="ECO:0000313" key="1">
    <source>
        <dbReference type="EMBL" id="KAG2274144.1"/>
    </source>
</evidence>
<dbReference type="EMBL" id="JAAMPC010000012">
    <property type="protein sequence ID" value="KAG2274144.1"/>
    <property type="molecule type" value="Genomic_DNA"/>
</dbReference>
<name>A0A8X7QP92_BRACI</name>